<evidence type="ECO:0000313" key="5">
    <source>
        <dbReference type="Proteomes" id="UP000472274"/>
    </source>
</evidence>
<feature type="compositionally biased region" description="Polar residues" evidence="3">
    <location>
        <begin position="58"/>
        <end position="73"/>
    </location>
</feature>
<keyword evidence="5" id="KW-1185">Reference proteome</keyword>
<feature type="region of interest" description="Disordered" evidence="3">
    <location>
        <begin position="1"/>
        <end position="73"/>
    </location>
</feature>
<evidence type="ECO:0008006" key="6">
    <source>
        <dbReference type="Google" id="ProtNLM"/>
    </source>
</evidence>
<name>A0A674K4A5_9SAUR</name>
<accession>A0A674K4A5</accession>
<dbReference type="AlphaFoldDB" id="A0A674K4A5"/>
<proteinExistence type="predicted"/>
<dbReference type="GO" id="GO:0005634">
    <property type="term" value="C:nucleus"/>
    <property type="evidence" value="ECO:0007669"/>
    <property type="project" value="UniProtKB-SubCell"/>
</dbReference>
<dbReference type="Ensembl" id="ENSTMTT00000028761.1">
    <property type="protein sequence ID" value="ENSTMTP00000027758.1"/>
    <property type="gene ID" value="ENSTMTG00000020220.1"/>
</dbReference>
<dbReference type="GeneTree" id="ENSGT00950000183049"/>
<evidence type="ECO:0000256" key="1">
    <source>
        <dbReference type="ARBA" id="ARBA00004123"/>
    </source>
</evidence>
<dbReference type="PANTHER" id="PTHR12610">
    <property type="entry name" value="SINGLE STRANDED DNA BINDING PROTEIN"/>
    <property type="match status" value="1"/>
</dbReference>
<reference evidence="4" key="2">
    <citation type="submission" date="2025-09" db="UniProtKB">
        <authorList>
            <consortium name="Ensembl"/>
        </authorList>
    </citation>
    <scope>IDENTIFICATION</scope>
</reference>
<protein>
    <recommendedName>
        <fullName evidence="6">Single stranded DNA binding protein 4</fullName>
    </recommendedName>
</protein>
<comment type="subcellular location">
    <subcellularLocation>
        <location evidence="1">Nucleus</location>
    </subcellularLocation>
</comment>
<sequence length="73" mass="7506">MAWAPWAVGPCLVDQGAPFPGSGDMDGLPKSSPSNMAGLSNPPGTPRDDGEMGGTFLNPFQSDSYSPSMTMSV</sequence>
<dbReference type="Proteomes" id="UP000472274">
    <property type="component" value="Unplaced"/>
</dbReference>
<evidence type="ECO:0000313" key="4">
    <source>
        <dbReference type="Ensembl" id="ENSTMTP00000027758.1"/>
    </source>
</evidence>
<reference evidence="4" key="1">
    <citation type="submission" date="2025-08" db="UniProtKB">
        <authorList>
            <consortium name="Ensembl"/>
        </authorList>
    </citation>
    <scope>IDENTIFICATION</scope>
</reference>
<organism evidence="4 5">
    <name type="scientific">Terrapene triunguis</name>
    <name type="common">Three-toed box turtle</name>
    <dbReference type="NCBI Taxonomy" id="2587831"/>
    <lineage>
        <taxon>Eukaryota</taxon>
        <taxon>Metazoa</taxon>
        <taxon>Chordata</taxon>
        <taxon>Craniata</taxon>
        <taxon>Vertebrata</taxon>
        <taxon>Euteleostomi</taxon>
        <taxon>Archelosauria</taxon>
        <taxon>Testudinata</taxon>
        <taxon>Testudines</taxon>
        <taxon>Cryptodira</taxon>
        <taxon>Durocryptodira</taxon>
        <taxon>Testudinoidea</taxon>
        <taxon>Emydidae</taxon>
        <taxon>Terrapene</taxon>
    </lineage>
</organism>
<dbReference type="InParanoid" id="A0A674K4A5"/>
<keyword evidence="2" id="KW-0539">Nucleus</keyword>
<evidence type="ECO:0000256" key="2">
    <source>
        <dbReference type="ARBA" id="ARBA00023242"/>
    </source>
</evidence>
<dbReference type="PANTHER" id="PTHR12610:SF30">
    <property type="entry name" value="SINGLE-STRANDED DNA-BINDING PROTEIN 4"/>
    <property type="match status" value="1"/>
</dbReference>
<evidence type="ECO:0000256" key="3">
    <source>
        <dbReference type="SAM" id="MobiDB-lite"/>
    </source>
</evidence>
<dbReference type="GO" id="GO:0045944">
    <property type="term" value="P:positive regulation of transcription by RNA polymerase II"/>
    <property type="evidence" value="ECO:0007669"/>
    <property type="project" value="TreeGrafter"/>
</dbReference>